<evidence type="ECO:0000313" key="3">
    <source>
        <dbReference type="Proteomes" id="UP000629468"/>
    </source>
</evidence>
<dbReference type="Proteomes" id="UP000629468">
    <property type="component" value="Unassembled WGS sequence"/>
</dbReference>
<sequence>MLVSLLRRSFAFSPALHSSRRVCLLPAHRSVSTTSTRRSALTPEPPTPEEEAELEAASATSPHDPENDLEEDVAGDGSRGLSYKRFLSTIGAQYKYAQPNNWLGGDVPFPMNPSFRPPPPISDAIRQEIYNQFMTDPVENSVRKLAIRYTLAFKRVDAILRLKGLEHSWYKVTHLLAHMRINRYNMAFRRRQRYQQHYWESVPENGREPIVPASLEHARNLAQKLVKVEDRQKSTHPLLMPRFKHIKHLRSPRRKFRTLNISGRPPVEIRDVGGKFLDVKDKFKRIAATDRQPGLRIKKHQRRQAKILETKLKHKV</sequence>
<dbReference type="PANTHER" id="PTHR28158:SF1">
    <property type="entry name" value="SMALL RIBOSOMAL SUBUNIT PROTEIN MS45"/>
    <property type="match status" value="1"/>
</dbReference>
<evidence type="ECO:0000256" key="1">
    <source>
        <dbReference type="SAM" id="MobiDB-lite"/>
    </source>
</evidence>
<feature type="region of interest" description="Disordered" evidence="1">
    <location>
        <begin position="33"/>
        <end position="78"/>
    </location>
</feature>
<proteinExistence type="predicted"/>
<evidence type="ECO:0000313" key="2">
    <source>
        <dbReference type="EMBL" id="KAF7784236.1"/>
    </source>
</evidence>
<comment type="caution">
    <text evidence="2">The sequence shown here is derived from an EMBL/GenBank/DDBJ whole genome shotgun (WGS) entry which is preliminary data.</text>
</comment>
<dbReference type="AlphaFoldDB" id="A0A8H7FAS2"/>
<dbReference type="EMBL" id="JABXXO010000001">
    <property type="protein sequence ID" value="KAF7784236.1"/>
    <property type="molecule type" value="Genomic_DNA"/>
</dbReference>
<dbReference type="Pfam" id="PF12298">
    <property type="entry name" value="Bot1p"/>
    <property type="match status" value="1"/>
</dbReference>
<name>A0A8H7FAS2_AGABI</name>
<dbReference type="GO" id="GO:0032543">
    <property type="term" value="P:mitochondrial translation"/>
    <property type="evidence" value="ECO:0007669"/>
    <property type="project" value="TreeGrafter"/>
</dbReference>
<dbReference type="PANTHER" id="PTHR28158">
    <property type="entry name" value="37S RIBOSOMAL PROTEIN S35, MITOCHONDRIAL"/>
    <property type="match status" value="1"/>
</dbReference>
<gene>
    <name evidence="2" type="ORF">Agabi119p4_401</name>
</gene>
<dbReference type="InterPro" id="IPR021036">
    <property type="entry name" value="Ribosomal_mS45"/>
</dbReference>
<dbReference type="GO" id="GO:0003735">
    <property type="term" value="F:structural constituent of ribosome"/>
    <property type="evidence" value="ECO:0007669"/>
    <property type="project" value="TreeGrafter"/>
</dbReference>
<accession>A0A8H7FAS2</accession>
<dbReference type="GO" id="GO:0005763">
    <property type="term" value="C:mitochondrial small ribosomal subunit"/>
    <property type="evidence" value="ECO:0007669"/>
    <property type="project" value="TreeGrafter"/>
</dbReference>
<protein>
    <submittedName>
        <fullName evidence="2">Uncharacterized protein</fullName>
    </submittedName>
</protein>
<organism evidence="2 3">
    <name type="scientific">Agaricus bisporus var. burnettii</name>
    <dbReference type="NCBI Taxonomy" id="192524"/>
    <lineage>
        <taxon>Eukaryota</taxon>
        <taxon>Fungi</taxon>
        <taxon>Dikarya</taxon>
        <taxon>Basidiomycota</taxon>
        <taxon>Agaricomycotina</taxon>
        <taxon>Agaricomycetes</taxon>
        <taxon>Agaricomycetidae</taxon>
        <taxon>Agaricales</taxon>
        <taxon>Agaricineae</taxon>
        <taxon>Agaricaceae</taxon>
        <taxon>Agaricus</taxon>
    </lineage>
</organism>
<feature type="compositionally biased region" description="Low complexity" evidence="1">
    <location>
        <begin position="33"/>
        <end position="42"/>
    </location>
</feature>
<reference evidence="2 3" key="1">
    <citation type="journal article" name="Sci. Rep.">
        <title>Telomere-to-telomere assembled and centromere annotated genomes of the two main subspecies of the button mushroom Agaricus bisporus reveal especially polymorphic chromosome ends.</title>
        <authorList>
            <person name="Sonnenberg A.S.M."/>
            <person name="Sedaghat-Telgerd N."/>
            <person name="Lavrijssen B."/>
            <person name="Ohm R.A."/>
            <person name="Hendrickx P.M."/>
            <person name="Scholtmeijer K."/>
            <person name="Baars J.J.P."/>
            <person name="van Peer A."/>
        </authorList>
    </citation>
    <scope>NUCLEOTIDE SEQUENCE [LARGE SCALE GENOMIC DNA]</scope>
    <source>
        <strain evidence="2 3">H119_p4</strain>
    </source>
</reference>